<dbReference type="EMBL" id="BLXT01001278">
    <property type="protein sequence ID" value="GFN84139.1"/>
    <property type="molecule type" value="Genomic_DNA"/>
</dbReference>
<accession>A0AAV3YM07</accession>
<proteinExistence type="predicted"/>
<protein>
    <submittedName>
        <fullName evidence="1">Uncharacterized protein</fullName>
    </submittedName>
</protein>
<name>A0AAV3YM07_9GAST</name>
<dbReference type="AlphaFoldDB" id="A0AAV3YM07"/>
<evidence type="ECO:0000313" key="2">
    <source>
        <dbReference type="Proteomes" id="UP000735302"/>
    </source>
</evidence>
<keyword evidence="2" id="KW-1185">Reference proteome</keyword>
<sequence length="143" mass="15726">MADGTAGTLSIITHASIFTRKVKLNPAIALAHAKALEKTTAKYPLNRVATKVFSIPKGQMSAVEDNLFLSQLPKRVVVGLVKSSAFLGDYKENPFYFGTHKLTYMALSVDGRHVPAKPLTSDFNKNLYARSFFNQCMGIGHHQ</sequence>
<dbReference type="Proteomes" id="UP000735302">
    <property type="component" value="Unassembled WGS sequence"/>
</dbReference>
<evidence type="ECO:0000313" key="1">
    <source>
        <dbReference type="EMBL" id="GFN84139.1"/>
    </source>
</evidence>
<reference evidence="1 2" key="1">
    <citation type="journal article" date="2021" name="Elife">
        <title>Chloroplast acquisition without the gene transfer in kleptoplastic sea slugs, Plakobranchus ocellatus.</title>
        <authorList>
            <person name="Maeda T."/>
            <person name="Takahashi S."/>
            <person name="Yoshida T."/>
            <person name="Shimamura S."/>
            <person name="Takaki Y."/>
            <person name="Nagai Y."/>
            <person name="Toyoda A."/>
            <person name="Suzuki Y."/>
            <person name="Arimoto A."/>
            <person name="Ishii H."/>
            <person name="Satoh N."/>
            <person name="Nishiyama T."/>
            <person name="Hasebe M."/>
            <person name="Maruyama T."/>
            <person name="Minagawa J."/>
            <person name="Obokata J."/>
            <person name="Shigenobu S."/>
        </authorList>
    </citation>
    <scope>NUCLEOTIDE SEQUENCE [LARGE SCALE GENOMIC DNA]</scope>
</reference>
<gene>
    <name evidence="1" type="ORF">PoB_001064500</name>
</gene>
<organism evidence="1 2">
    <name type="scientific">Plakobranchus ocellatus</name>
    <dbReference type="NCBI Taxonomy" id="259542"/>
    <lineage>
        <taxon>Eukaryota</taxon>
        <taxon>Metazoa</taxon>
        <taxon>Spiralia</taxon>
        <taxon>Lophotrochozoa</taxon>
        <taxon>Mollusca</taxon>
        <taxon>Gastropoda</taxon>
        <taxon>Heterobranchia</taxon>
        <taxon>Euthyneura</taxon>
        <taxon>Panpulmonata</taxon>
        <taxon>Sacoglossa</taxon>
        <taxon>Placobranchoidea</taxon>
        <taxon>Plakobranchidae</taxon>
        <taxon>Plakobranchus</taxon>
    </lineage>
</organism>
<comment type="caution">
    <text evidence="1">The sequence shown here is derived from an EMBL/GenBank/DDBJ whole genome shotgun (WGS) entry which is preliminary data.</text>
</comment>